<proteinExistence type="predicted"/>
<dbReference type="PANTHER" id="PTHR11439">
    <property type="entry name" value="GAG-POL-RELATED RETROTRANSPOSON"/>
    <property type="match status" value="1"/>
</dbReference>
<evidence type="ECO:0000313" key="4">
    <source>
        <dbReference type="Proteomes" id="UP000285301"/>
    </source>
</evidence>
<feature type="domain" description="CCHC-type" evidence="2">
    <location>
        <begin position="353"/>
        <end position="368"/>
    </location>
</feature>
<dbReference type="EMBL" id="NCKU01017560">
    <property type="protein sequence ID" value="RWR98966.1"/>
    <property type="molecule type" value="Genomic_DNA"/>
</dbReference>
<dbReference type="SMART" id="SM00343">
    <property type="entry name" value="ZnF_C2HC"/>
    <property type="match status" value="1"/>
</dbReference>
<dbReference type="AlphaFoldDB" id="A0A3S3PWI2"/>
<keyword evidence="4" id="KW-1185">Reference proteome</keyword>
<accession>A0A3S3PWI2</accession>
<dbReference type="GO" id="GO:0008270">
    <property type="term" value="F:zinc ion binding"/>
    <property type="evidence" value="ECO:0007669"/>
    <property type="project" value="UniProtKB-KW"/>
</dbReference>
<feature type="non-terminal residue" evidence="3">
    <location>
        <position position="490"/>
    </location>
</feature>
<dbReference type="CDD" id="cd09272">
    <property type="entry name" value="RNase_HI_RT_Ty1"/>
    <property type="match status" value="1"/>
</dbReference>
<dbReference type="InterPro" id="IPR036875">
    <property type="entry name" value="Znf_CCHC_sf"/>
</dbReference>
<dbReference type="PANTHER" id="PTHR11439:SF483">
    <property type="entry name" value="PEPTIDE SYNTHASE GLIP-LIKE, PUTATIVE (AFU_ORTHOLOGUE AFUA_3G12920)-RELATED"/>
    <property type="match status" value="1"/>
</dbReference>
<dbReference type="Proteomes" id="UP000285301">
    <property type="component" value="Unassembled WGS sequence"/>
</dbReference>
<comment type="caution">
    <text evidence="3">The sequence shown here is derived from an EMBL/GenBank/DDBJ whole genome shotgun (WGS) entry which is preliminary data.</text>
</comment>
<dbReference type="STRING" id="1965070.A0A3S3PWI2"/>
<organism evidence="3 4">
    <name type="scientific">Dinothrombium tinctorium</name>
    <dbReference type="NCBI Taxonomy" id="1965070"/>
    <lineage>
        <taxon>Eukaryota</taxon>
        <taxon>Metazoa</taxon>
        <taxon>Ecdysozoa</taxon>
        <taxon>Arthropoda</taxon>
        <taxon>Chelicerata</taxon>
        <taxon>Arachnida</taxon>
        <taxon>Acari</taxon>
        <taxon>Acariformes</taxon>
        <taxon>Trombidiformes</taxon>
        <taxon>Prostigmata</taxon>
        <taxon>Anystina</taxon>
        <taxon>Parasitengona</taxon>
        <taxon>Trombidioidea</taxon>
        <taxon>Trombidiidae</taxon>
        <taxon>Dinothrombium</taxon>
    </lineage>
</organism>
<reference evidence="3 4" key="1">
    <citation type="journal article" date="2018" name="Gigascience">
        <title>Genomes of trombidid mites reveal novel predicted allergens and laterally-transferred genes associated with secondary metabolism.</title>
        <authorList>
            <person name="Dong X."/>
            <person name="Chaisiri K."/>
            <person name="Xia D."/>
            <person name="Armstrong S.D."/>
            <person name="Fang Y."/>
            <person name="Donnelly M.J."/>
            <person name="Kadowaki T."/>
            <person name="McGarry J.W."/>
            <person name="Darby A.C."/>
            <person name="Makepeace B.L."/>
        </authorList>
    </citation>
    <scope>NUCLEOTIDE SEQUENCE [LARGE SCALE GENOMIC DNA]</scope>
    <source>
        <strain evidence="3">UoL-WK</strain>
    </source>
</reference>
<dbReference type="Pfam" id="PF14223">
    <property type="entry name" value="Retrotran_gag_2"/>
    <property type="match status" value="1"/>
</dbReference>
<evidence type="ECO:0000259" key="2">
    <source>
        <dbReference type="PROSITE" id="PS50158"/>
    </source>
</evidence>
<dbReference type="PROSITE" id="PS50158">
    <property type="entry name" value="ZF_CCHC"/>
    <property type="match status" value="1"/>
</dbReference>
<keyword evidence="1" id="KW-0862">Zinc</keyword>
<evidence type="ECO:0000256" key="1">
    <source>
        <dbReference type="PROSITE-ProRule" id="PRU00047"/>
    </source>
</evidence>
<name>A0A3S3PWI2_9ACAR</name>
<dbReference type="SUPFAM" id="SSF57756">
    <property type="entry name" value="Retrovirus zinc finger-like domains"/>
    <property type="match status" value="1"/>
</dbReference>
<dbReference type="InterPro" id="IPR001878">
    <property type="entry name" value="Znf_CCHC"/>
</dbReference>
<sequence>MYAVVSTRPDITQAVGVLSRFVNDPKMKHWRSAKRVLRYLKGTINTKLRLGGKQSKINLYGYVDADWAGDQSDRRSTSGFVYTICGSVISWISRKQQTVALSTTESEYIAAAAAVQESIWLRALLKELGYDQTAPTVLYEDNQSCIAITKNPKLHSRTKHIDIKYHFVREKVESGEVRFEYCESKCMLADIMTKAIPGPQFEVLRDKLGLVAVDKHQVGVMECDICQRTEDGTLVNKLFLRKKLVSTRLGPGGDMESHIATISEITDQLRAAGDQVEESEVVAIILSSLPETYDSLVTALESRKLEDLTLSFVKSRLIHEFVKLKEKEKNNDSAFLGKHKGQKHVNSNNKEKRKCFHCGKIGHLKANCWKRKNQKASFTQKENQKTNSSDGDFCFNTESENYRFTWCVDSGASRHMSCIKDWFEDYKDITPMTITLADDNTVSAVGVGNIKLLFETPNGYKRGTLKDVLFVPELGSNLLSVGRITSQGYK</sequence>
<keyword evidence="1" id="KW-0863">Zinc-finger</keyword>
<gene>
    <name evidence="3" type="ORF">B4U79_05006</name>
</gene>
<dbReference type="GO" id="GO:0003676">
    <property type="term" value="F:nucleic acid binding"/>
    <property type="evidence" value="ECO:0007669"/>
    <property type="project" value="InterPro"/>
</dbReference>
<protein>
    <submittedName>
        <fullName evidence="3">RxLR effector candidate protein-like protein</fullName>
    </submittedName>
</protein>
<dbReference type="OrthoDB" id="6515060at2759"/>
<keyword evidence="1" id="KW-0479">Metal-binding</keyword>
<dbReference type="InterPro" id="IPR054722">
    <property type="entry name" value="PolX-like_BBD"/>
</dbReference>
<dbReference type="Pfam" id="PF22936">
    <property type="entry name" value="Pol_BBD"/>
    <property type="match status" value="1"/>
</dbReference>
<evidence type="ECO:0000313" key="3">
    <source>
        <dbReference type="EMBL" id="RWR98966.1"/>
    </source>
</evidence>